<feature type="region of interest" description="Disordered" evidence="1">
    <location>
        <begin position="1"/>
        <end position="99"/>
    </location>
</feature>
<comment type="caution">
    <text evidence="2">The sequence shown here is derived from an EMBL/GenBank/DDBJ whole genome shotgun (WGS) entry which is preliminary data.</text>
</comment>
<reference evidence="2" key="1">
    <citation type="submission" date="2018-11" db="EMBL/GenBank/DDBJ databases">
        <authorList>
            <person name="Alioto T."/>
            <person name="Alioto T."/>
        </authorList>
    </citation>
    <scope>NUCLEOTIDE SEQUENCE</scope>
</reference>
<evidence type="ECO:0000256" key="1">
    <source>
        <dbReference type="SAM" id="MobiDB-lite"/>
    </source>
</evidence>
<sequence length="99" mass="10453">MANISGSLACDATEESSVSDSPNVSRKFQKQKPAKERGKIPSAIPKSPKQKAPNPMGSSRTASSPSRLPRKAMNGVVSPKPKRHQPPKTPPTSPVTAPL</sequence>
<accession>A0A8B6F710</accession>
<dbReference type="AlphaFoldDB" id="A0A8B6F710"/>
<organism evidence="2 3">
    <name type="scientific">Mytilus galloprovincialis</name>
    <name type="common">Mediterranean mussel</name>
    <dbReference type="NCBI Taxonomy" id="29158"/>
    <lineage>
        <taxon>Eukaryota</taxon>
        <taxon>Metazoa</taxon>
        <taxon>Spiralia</taxon>
        <taxon>Lophotrochozoa</taxon>
        <taxon>Mollusca</taxon>
        <taxon>Bivalvia</taxon>
        <taxon>Autobranchia</taxon>
        <taxon>Pteriomorphia</taxon>
        <taxon>Mytilida</taxon>
        <taxon>Mytiloidea</taxon>
        <taxon>Mytilidae</taxon>
        <taxon>Mytilinae</taxon>
        <taxon>Mytilus</taxon>
    </lineage>
</organism>
<proteinExistence type="predicted"/>
<feature type="compositionally biased region" description="Polar residues" evidence="1">
    <location>
        <begin position="15"/>
        <end position="26"/>
    </location>
</feature>
<evidence type="ECO:0000313" key="3">
    <source>
        <dbReference type="Proteomes" id="UP000596742"/>
    </source>
</evidence>
<evidence type="ECO:0000313" key="2">
    <source>
        <dbReference type="EMBL" id="VDI45143.1"/>
    </source>
</evidence>
<gene>
    <name evidence="2" type="ORF">MGAL_10B002285</name>
</gene>
<name>A0A8B6F710_MYTGA</name>
<keyword evidence="3" id="KW-1185">Reference proteome</keyword>
<feature type="compositionally biased region" description="Polar residues" evidence="1">
    <location>
        <begin position="56"/>
        <end position="66"/>
    </location>
</feature>
<dbReference type="Proteomes" id="UP000596742">
    <property type="component" value="Unassembled WGS sequence"/>
</dbReference>
<dbReference type="EMBL" id="UYJE01006332">
    <property type="protein sequence ID" value="VDI45143.1"/>
    <property type="molecule type" value="Genomic_DNA"/>
</dbReference>
<protein>
    <submittedName>
        <fullName evidence="2">Uncharacterized protein</fullName>
    </submittedName>
</protein>